<proteinExistence type="predicted"/>
<dbReference type="EMBL" id="KI683615">
    <property type="protein sequence ID" value="ETL77506.1"/>
    <property type="molecule type" value="Genomic_DNA"/>
</dbReference>
<dbReference type="OrthoDB" id="10605038at2759"/>
<name>W2JX52_PHYNI</name>
<reference evidence="1" key="1">
    <citation type="submission" date="2013-11" db="EMBL/GenBank/DDBJ databases">
        <title>The Genome Sequence of Phytophthora parasitica CHvinca01.</title>
        <authorList>
            <consortium name="The Broad Institute Genomics Platform"/>
            <person name="Russ C."/>
            <person name="Tyler B."/>
            <person name="Panabieres F."/>
            <person name="Shan W."/>
            <person name="Tripathy S."/>
            <person name="Grunwald N."/>
            <person name="Machado M."/>
            <person name="Johnson C.S."/>
            <person name="Arredondo F."/>
            <person name="Hong C."/>
            <person name="Coffey M."/>
            <person name="Young S.K."/>
            <person name="Zeng Q."/>
            <person name="Gargeya S."/>
            <person name="Fitzgerald M."/>
            <person name="Abouelleil A."/>
            <person name="Alvarado L."/>
            <person name="Chapman S.B."/>
            <person name="Gainer-Dewar J."/>
            <person name="Goldberg J."/>
            <person name="Griggs A."/>
            <person name="Gujja S."/>
            <person name="Hansen M."/>
            <person name="Howarth C."/>
            <person name="Imamovic A."/>
            <person name="Ireland A."/>
            <person name="Larimer J."/>
            <person name="McCowan C."/>
            <person name="Murphy C."/>
            <person name="Pearson M."/>
            <person name="Poon T.W."/>
            <person name="Priest M."/>
            <person name="Roberts A."/>
            <person name="Saif S."/>
            <person name="Shea T."/>
            <person name="Sykes S."/>
            <person name="Wortman J."/>
            <person name="Nusbaum C."/>
            <person name="Birren B."/>
        </authorList>
    </citation>
    <scope>NUCLEOTIDE SEQUENCE [LARGE SCALE GENOMIC DNA]</scope>
    <source>
        <strain evidence="1">CHvinca01</strain>
    </source>
</reference>
<dbReference type="AlphaFoldDB" id="W2JX52"/>
<dbReference type="Proteomes" id="UP000054423">
    <property type="component" value="Unassembled WGS sequence"/>
</dbReference>
<protein>
    <submittedName>
        <fullName evidence="1">Uncharacterized protein</fullName>
    </submittedName>
</protein>
<evidence type="ECO:0000313" key="1">
    <source>
        <dbReference type="EMBL" id="ETL77506.1"/>
    </source>
</evidence>
<sequence>MAVWLQHSRRRLWSGWMSLQVEYQGHYSVDRLKGLDGYIGGLGNARLLLICLLTPLPCLTLGLLNELPPLAPPEAGVSSSKRGRVMLRQLTVARPTHKKIR</sequence>
<accession>W2JX52</accession>
<organism evidence="1">
    <name type="scientific">Phytophthora nicotianae</name>
    <name type="common">Potato buckeye rot agent</name>
    <name type="synonym">Phytophthora parasitica</name>
    <dbReference type="NCBI Taxonomy" id="4792"/>
    <lineage>
        <taxon>Eukaryota</taxon>
        <taxon>Sar</taxon>
        <taxon>Stramenopiles</taxon>
        <taxon>Oomycota</taxon>
        <taxon>Peronosporomycetes</taxon>
        <taxon>Peronosporales</taxon>
        <taxon>Peronosporaceae</taxon>
        <taxon>Phytophthora</taxon>
    </lineage>
</organism>
<gene>
    <name evidence="1" type="ORF">L917_21553</name>
</gene>